<keyword evidence="3" id="KW-0731">Sigma factor</keyword>
<dbReference type="InterPro" id="IPR013325">
    <property type="entry name" value="RNA_pol_sigma_r2"/>
</dbReference>
<evidence type="ECO:0000256" key="5">
    <source>
        <dbReference type="ARBA" id="ARBA00023163"/>
    </source>
</evidence>
<dbReference type="Gene3D" id="1.10.1740.10">
    <property type="match status" value="1"/>
</dbReference>
<evidence type="ECO:0000256" key="3">
    <source>
        <dbReference type="ARBA" id="ARBA00023082"/>
    </source>
</evidence>
<feature type="domain" description="RNA polymerase sigma-70 region 2" evidence="6">
    <location>
        <begin position="27"/>
        <end position="94"/>
    </location>
</feature>
<evidence type="ECO:0000313" key="9">
    <source>
        <dbReference type="Proteomes" id="UP000585905"/>
    </source>
</evidence>
<proteinExistence type="inferred from homology"/>
<feature type="domain" description="RNA polymerase sigma-70 region 4" evidence="7">
    <location>
        <begin position="128"/>
        <end position="175"/>
    </location>
</feature>
<comment type="similarity">
    <text evidence="1">Belongs to the sigma-70 factor family. ECF subfamily.</text>
</comment>
<evidence type="ECO:0000256" key="2">
    <source>
        <dbReference type="ARBA" id="ARBA00023015"/>
    </source>
</evidence>
<keyword evidence="2" id="KW-0805">Transcription regulation</keyword>
<gene>
    <name evidence="8" type="ORF">FHX53_001171</name>
</gene>
<accession>A0A839E8H7</accession>
<dbReference type="InterPro" id="IPR013324">
    <property type="entry name" value="RNA_pol_sigma_r3/r4-like"/>
</dbReference>
<dbReference type="PANTHER" id="PTHR43133">
    <property type="entry name" value="RNA POLYMERASE ECF-TYPE SIGMA FACTO"/>
    <property type="match status" value="1"/>
</dbReference>
<name>A0A839E8H7_9MICO</name>
<evidence type="ECO:0000313" key="8">
    <source>
        <dbReference type="EMBL" id="MBA8847586.1"/>
    </source>
</evidence>
<evidence type="ECO:0000256" key="4">
    <source>
        <dbReference type="ARBA" id="ARBA00023125"/>
    </source>
</evidence>
<dbReference type="Pfam" id="PF04545">
    <property type="entry name" value="Sigma70_r4"/>
    <property type="match status" value="1"/>
</dbReference>
<keyword evidence="9" id="KW-1185">Reference proteome</keyword>
<dbReference type="GO" id="GO:0016987">
    <property type="term" value="F:sigma factor activity"/>
    <property type="evidence" value="ECO:0007669"/>
    <property type="project" value="UniProtKB-KW"/>
</dbReference>
<dbReference type="Gene3D" id="1.10.10.10">
    <property type="entry name" value="Winged helix-like DNA-binding domain superfamily/Winged helix DNA-binding domain"/>
    <property type="match status" value="1"/>
</dbReference>
<dbReference type="CDD" id="cd06171">
    <property type="entry name" value="Sigma70_r4"/>
    <property type="match status" value="1"/>
</dbReference>
<dbReference type="InterPro" id="IPR007630">
    <property type="entry name" value="RNA_pol_sigma70_r4"/>
</dbReference>
<evidence type="ECO:0000256" key="1">
    <source>
        <dbReference type="ARBA" id="ARBA00010641"/>
    </source>
</evidence>
<protein>
    <submittedName>
        <fullName evidence="8">RNA polymerase sigma-70 factor (ECF subfamily)</fullName>
    </submittedName>
</protein>
<dbReference type="InterPro" id="IPR039425">
    <property type="entry name" value="RNA_pol_sigma-70-like"/>
</dbReference>
<dbReference type="EMBL" id="JACGWX010000002">
    <property type="protein sequence ID" value="MBA8847586.1"/>
    <property type="molecule type" value="Genomic_DNA"/>
</dbReference>
<dbReference type="InterPro" id="IPR036388">
    <property type="entry name" value="WH-like_DNA-bd_sf"/>
</dbReference>
<dbReference type="SUPFAM" id="SSF88659">
    <property type="entry name" value="Sigma3 and sigma4 domains of RNA polymerase sigma factors"/>
    <property type="match status" value="1"/>
</dbReference>
<dbReference type="Proteomes" id="UP000585905">
    <property type="component" value="Unassembled WGS sequence"/>
</dbReference>
<reference evidence="8 9" key="1">
    <citation type="submission" date="2020-07" db="EMBL/GenBank/DDBJ databases">
        <title>Sequencing the genomes of 1000 actinobacteria strains.</title>
        <authorList>
            <person name="Klenk H.-P."/>
        </authorList>
    </citation>
    <scope>NUCLEOTIDE SEQUENCE [LARGE SCALE GENOMIC DNA]</scope>
    <source>
        <strain evidence="8 9">DSM 19663</strain>
    </source>
</reference>
<keyword evidence="4" id="KW-0238">DNA-binding</keyword>
<dbReference type="RefSeq" id="WP_343050858.1">
    <property type="nucleotide sequence ID" value="NZ_BAAAOV010000010.1"/>
</dbReference>
<dbReference type="GO" id="GO:0006352">
    <property type="term" value="P:DNA-templated transcription initiation"/>
    <property type="evidence" value="ECO:0007669"/>
    <property type="project" value="InterPro"/>
</dbReference>
<dbReference type="InterPro" id="IPR007627">
    <property type="entry name" value="RNA_pol_sigma70_r2"/>
</dbReference>
<dbReference type="Pfam" id="PF04542">
    <property type="entry name" value="Sigma70_r2"/>
    <property type="match status" value="1"/>
</dbReference>
<keyword evidence="5" id="KW-0804">Transcription</keyword>
<evidence type="ECO:0000259" key="6">
    <source>
        <dbReference type="Pfam" id="PF04542"/>
    </source>
</evidence>
<comment type="caution">
    <text evidence="8">The sequence shown here is derived from an EMBL/GenBank/DDBJ whole genome shotgun (WGS) entry which is preliminary data.</text>
</comment>
<dbReference type="AlphaFoldDB" id="A0A839E8H7"/>
<dbReference type="SUPFAM" id="SSF88946">
    <property type="entry name" value="Sigma2 domain of RNA polymerase sigma factors"/>
    <property type="match status" value="1"/>
</dbReference>
<organism evidence="8 9">
    <name type="scientific">Microcella alkalica</name>
    <dbReference type="NCBI Taxonomy" id="355930"/>
    <lineage>
        <taxon>Bacteria</taxon>
        <taxon>Bacillati</taxon>
        <taxon>Actinomycetota</taxon>
        <taxon>Actinomycetes</taxon>
        <taxon>Micrococcales</taxon>
        <taxon>Microbacteriaceae</taxon>
        <taxon>Microcella</taxon>
    </lineage>
</organism>
<sequence>MVTAIDDGTELARRLVAGDERALADIYGCWSSLVYSLAMRSLKDISDAEDATQRVFVKAWQSRERYDASRASLSAWLVGITRNVIADAHEARSRERSITEQLTAITSTGETAAPDAELADRLVVADEMARLDPIPRQVVELAFFDDLTHTQIADRMDMPVGTVKSHIRRSLARLRDRMEVSHGAQQS</sequence>
<dbReference type="GO" id="GO:0003677">
    <property type="term" value="F:DNA binding"/>
    <property type="evidence" value="ECO:0007669"/>
    <property type="project" value="UniProtKB-KW"/>
</dbReference>
<dbReference type="PANTHER" id="PTHR43133:SF62">
    <property type="entry name" value="RNA POLYMERASE SIGMA FACTOR SIGZ"/>
    <property type="match status" value="1"/>
</dbReference>
<evidence type="ECO:0000259" key="7">
    <source>
        <dbReference type="Pfam" id="PF04545"/>
    </source>
</evidence>
<dbReference type="NCBIfam" id="TIGR02937">
    <property type="entry name" value="sigma70-ECF"/>
    <property type="match status" value="1"/>
</dbReference>
<dbReference type="InterPro" id="IPR014284">
    <property type="entry name" value="RNA_pol_sigma-70_dom"/>
</dbReference>